<gene>
    <name evidence="8" type="ORF">ANME2D_00424</name>
</gene>
<dbReference type="CDD" id="cd00156">
    <property type="entry name" value="REC"/>
    <property type="match status" value="1"/>
</dbReference>
<comment type="caution">
    <text evidence="8">The sequence shown here is derived from an EMBL/GenBank/DDBJ whole genome shotgun (WGS) entry which is preliminary data.</text>
</comment>
<evidence type="ECO:0000313" key="9">
    <source>
        <dbReference type="Proteomes" id="UP000027153"/>
    </source>
</evidence>
<dbReference type="InterPro" id="IPR036400">
    <property type="entry name" value="Cyt_B5-like_heme/steroid_sf"/>
</dbReference>
<dbReference type="SMART" id="SM01117">
    <property type="entry name" value="Cyt-b5"/>
    <property type="match status" value="1"/>
</dbReference>
<dbReference type="SUPFAM" id="SSF55856">
    <property type="entry name" value="Cytochrome b5-like heme/steroid binding domain"/>
    <property type="match status" value="1"/>
</dbReference>
<evidence type="ECO:0000313" key="8">
    <source>
        <dbReference type="EMBL" id="KCZ73358.1"/>
    </source>
</evidence>
<evidence type="ECO:0000256" key="4">
    <source>
        <dbReference type="ARBA" id="ARBA00023125"/>
    </source>
</evidence>
<dbReference type="Pfam" id="PF00072">
    <property type="entry name" value="Response_reg"/>
    <property type="match status" value="1"/>
</dbReference>
<feature type="modified residue" description="4-aspartylphosphate" evidence="6">
    <location>
        <position position="57"/>
    </location>
</feature>
<dbReference type="GO" id="GO:0006355">
    <property type="term" value="P:regulation of DNA-templated transcription"/>
    <property type="evidence" value="ECO:0007669"/>
    <property type="project" value="TreeGrafter"/>
</dbReference>
<dbReference type="GO" id="GO:0005829">
    <property type="term" value="C:cytosol"/>
    <property type="evidence" value="ECO:0007669"/>
    <property type="project" value="TreeGrafter"/>
</dbReference>
<evidence type="ECO:0000256" key="3">
    <source>
        <dbReference type="ARBA" id="ARBA00023015"/>
    </source>
</evidence>
<dbReference type="PANTHER" id="PTHR48111">
    <property type="entry name" value="REGULATOR OF RPOS"/>
    <property type="match status" value="1"/>
</dbReference>
<dbReference type="PANTHER" id="PTHR48111:SF1">
    <property type="entry name" value="TWO-COMPONENT RESPONSE REGULATOR ORR33"/>
    <property type="match status" value="1"/>
</dbReference>
<dbReference type="OrthoDB" id="129383at2157"/>
<evidence type="ECO:0000256" key="5">
    <source>
        <dbReference type="ARBA" id="ARBA00023163"/>
    </source>
</evidence>
<dbReference type="GO" id="GO:0000156">
    <property type="term" value="F:phosphorelay response regulator activity"/>
    <property type="evidence" value="ECO:0007669"/>
    <property type="project" value="TreeGrafter"/>
</dbReference>
<dbReference type="InterPro" id="IPR011006">
    <property type="entry name" value="CheY-like_superfamily"/>
</dbReference>
<dbReference type="PROSITE" id="PS50110">
    <property type="entry name" value="RESPONSE_REGULATORY"/>
    <property type="match status" value="1"/>
</dbReference>
<keyword evidence="4" id="KW-0238">DNA-binding</keyword>
<dbReference type="SMART" id="SM00448">
    <property type="entry name" value="REC"/>
    <property type="match status" value="1"/>
</dbReference>
<keyword evidence="1 6" id="KW-0597">Phosphoprotein</keyword>
<dbReference type="InterPro" id="IPR039420">
    <property type="entry name" value="WalR-like"/>
</dbReference>
<sequence>MDRIKVLLIEDNPGDARLIHEMLAEEKKILFDLEWRDRLSSGLERLAEGGIDVILLDLMLPDSRGFDTFTRTQAQAPEIPVVVLTGLSDEALAIRAVRKGAQDYLVKGKVDSNLLVRSILYAIARRLGEEKYFAIDDLKRFDGKEGRPAYIAFKGRVYDVSNSRLWINGLHLGAHHAGSDLTENMMGAPHGEEVFIKFHVVGELSHEEPFRDRLVRRIKHRVIKRKKGL</sequence>
<dbReference type="EMBL" id="JMIY01000001">
    <property type="protein sequence ID" value="KCZ73358.1"/>
    <property type="molecule type" value="Genomic_DNA"/>
</dbReference>
<dbReference type="InterPro" id="IPR001199">
    <property type="entry name" value="Cyt_B5-like_heme/steroid-bd"/>
</dbReference>
<feature type="domain" description="Response regulatory" evidence="7">
    <location>
        <begin position="5"/>
        <end position="122"/>
    </location>
</feature>
<dbReference type="RefSeq" id="WP_052368516.1">
    <property type="nucleotide sequence ID" value="NZ_JMIY01000001.1"/>
</dbReference>
<dbReference type="Gene3D" id="3.10.120.10">
    <property type="entry name" value="Cytochrome b5-like heme/steroid binding domain"/>
    <property type="match status" value="1"/>
</dbReference>
<dbReference type="Pfam" id="PF00173">
    <property type="entry name" value="Cyt-b5"/>
    <property type="match status" value="1"/>
</dbReference>
<name>A0A062VA19_9EURY</name>
<dbReference type="AlphaFoldDB" id="A0A062VA19"/>
<dbReference type="PATRIC" id="fig|1392998.3.peg.786"/>
<evidence type="ECO:0000256" key="6">
    <source>
        <dbReference type="PROSITE-ProRule" id="PRU00169"/>
    </source>
</evidence>
<dbReference type="Proteomes" id="UP000027153">
    <property type="component" value="Unassembled WGS sequence"/>
</dbReference>
<keyword evidence="3" id="KW-0805">Transcription regulation</keyword>
<dbReference type="InterPro" id="IPR001789">
    <property type="entry name" value="Sig_transdc_resp-reg_receiver"/>
</dbReference>
<dbReference type="SUPFAM" id="SSF52172">
    <property type="entry name" value="CheY-like"/>
    <property type="match status" value="1"/>
</dbReference>
<evidence type="ECO:0000259" key="7">
    <source>
        <dbReference type="PROSITE" id="PS50110"/>
    </source>
</evidence>
<protein>
    <submittedName>
        <fullName evidence="8">Putative heme/steroid binding protein</fullName>
    </submittedName>
</protein>
<dbReference type="GO" id="GO:0000976">
    <property type="term" value="F:transcription cis-regulatory region binding"/>
    <property type="evidence" value="ECO:0007669"/>
    <property type="project" value="TreeGrafter"/>
</dbReference>
<reference evidence="8 9" key="1">
    <citation type="journal article" date="2013" name="Nature">
        <title>Anaerobic oxidation of methane coupled to nitrate reduction in a novel archaeal lineage.</title>
        <authorList>
            <person name="Haroon M.F."/>
            <person name="Hu S."/>
            <person name="Shi Y."/>
            <person name="Imelfort M."/>
            <person name="Keller J."/>
            <person name="Hugenholtz P."/>
            <person name="Yuan Z."/>
            <person name="Tyson G.W."/>
        </authorList>
    </citation>
    <scope>NUCLEOTIDE SEQUENCE [LARGE SCALE GENOMIC DNA]</scope>
    <source>
        <strain evidence="8 9">ANME-2d</strain>
    </source>
</reference>
<organism evidence="8 9">
    <name type="scientific">Candidatus Methanoperedens nitratireducens</name>
    <dbReference type="NCBI Taxonomy" id="1392998"/>
    <lineage>
        <taxon>Archaea</taxon>
        <taxon>Methanobacteriati</taxon>
        <taxon>Methanobacteriota</taxon>
        <taxon>Stenosarchaea group</taxon>
        <taxon>Methanomicrobia</taxon>
        <taxon>Methanosarcinales</taxon>
        <taxon>ANME-2 cluster</taxon>
        <taxon>Candidatus Methanoperedentaceae</taxon>
        <taxon>Candidatus Methanoperedens</taxon>
    </lineage>
</organism>
<accession>A0A062VA19</accession>
<proteinExistence type="predicted"/>
<dbReference type="Gene3D" id="3.40.50.2300">
    <property type="match status" value="1"/>
</dbReference>
<evidence type="ECO:0000256" key="1">
    <source>
        <dbReference type="ARBA" id="ARBA00022553"/>
    </source>
</evidence>
<dbReference type="GO" id="GO:0032993">
    <property type="term" value="C:protein-DNA complex"/>
    <property type="evidence" value="ECO:0007669"/>
    <property type="project" value="TreeGrafter"/>
</dbReference>
<keyword evidence="9" id="KW-1185">Reference proteome</keyword>
<evidence type="ECO:0000256" key="2">
    <source>
        <dbReference type="ARBA" id="ARBA00023012"/>
    </source>
</evidence>
<keyword evidence="5" id="KW-0804">Transcription</keyword>
<keyword evidence="2" id="KW-0902">Two-component regulatory system</keyword>